<feature type="compositionally biased region" description="Polar residues" evidence="4">
    <location>
        <begin position="564"/>
        <end position="577"/>
    </location>
</feature>
<name>S8E704_FOMSC</name>
<dbReference type="eggNOG" id="KOG0118">
    <property type="taxonomic scope" value="Eukaryota"/>
</dbReference>
<dbReference type="PROSITE" id="PS50102">
    <property type="entry name" value="RRM"/>
    <property type="match status" value="2"/>
</dbReference>
<feature type="domain" description="RRM" evidence="5">
    <location>
        <begin position="371"/>
        <end position="443"/>
    </location>
</feature>
<dbReference type="HOGENOM" id="CLU_013780_0_0_1"/>
<dbReference type="GO" id="GO:0005829">
    <property type="term" value="C:cytosol"/>
    <property type="evidence" value="ECO:0007669"/>
    <property type="project" value="TreeGrafter"/>
</dbReference>
<dbReference type="GO" id="GO:0003729">
    <property type="term" value="F:mRNA binding"/>
    <property type="evidence" value="ECO:0007669"/>
    <property type="project" value="InterPro"/>
</dbReference>
<dbReference type="SMART" id="SM00360">
    <property type="entry name" value="RRM"/>
    <property type="match status" value="2"/>
</dbReference>
<dbReference type="InterPro" id="IPR035979">
    <property type="entry name" value="RBD_domain_sf"/>
</dbReference>
<keyword evidence="1" id="KW-0677">Repeat</keyword>
<evidence type="ECO:0000313" key="7">
    <source>
        <dbReference type="Proteomes" id="UP000015241"/>
    </source>
</evidence>
<dbReference type="PANTHER" id="PTHR47640:SF10">
    <property type="entry name" value="TRNA SELENOCYSTEINE 1-ASSOCIATED PROTEIN 1-RELATED"/>
    <property type="match status" value="1"/>
</dbReference>
<dbReference type="SUPFAM" id="SSF54928">
    <property type="entry name" value="RNA-binding domain, RBD"/>
    <property type="match status" value="2"/>
</dbReference>
<feature type="region of interest" description="Disordered" evidence="4">
    <location>
        <begin position="536"/>
        <end position="709"/>
    </location>
</feature>
<dbReference type="InterPro" id="IPR050825">
    <property type="entry name" value="RBM42_RBP45_47-like"/>
</dbReference>
<dbReference type="FunCoup" id="S8E704">
    <property type="interactions" value="480"/>
</dbReference>
<evidence type="ECO:0000256" key="2">
    <source>
        <dbReference type="ARBA" id="ARBA00022884"/>
    </source>
</evidence>
<dbReference type="InterPro" id="IPR000504">
    <property type="entry name" value="RRM_dom"/>
</dbReference>
<dbReference type="InterPro" id="IPR012677">
    <property type="entry name" value="Nucleotide-bd_a/b_plait_sf"/>
</dbReference>
<feature type="domain" description="RRM" evidence="5">
    <location>
        <begin position="111"/>
        <end position="205"/>
    </location>
</feature>
<evidence type="ECO:0000256" key="4">
    <source>
        <dbReference type="SAM" id="MobiDB-lite"/>
    </source>
</evidence>
<feature type="compositionally biased region" description="Polar residues" evidence="4">
    <location>
        <begin position="656"/>
        <end position="666"/>
    </location>
</feature>
<dbReference type="CDD" id="cd12613">
    <property type="entry name" value="RRM2_NGR1_NAM8_like"/>
    <property type="match status" value="1"/>
</dbReference>
<dbReference type="Proteomes" id="UP000015241">
    <property type="component" value="Unassembled WGS sequence"/>
</dbReference>
<feature type="region of interest" description="Disordered" evidence="4">
    <location>
        <begin position="84"/>
        <end position="103"/>
    </location>
</feature>
<keyword evidence="7" id="KW-1185">Reference proteome</keyword>
<dbReference type="CDD" id="cd12346">
    <property type="entry name" value="RRM3_NGR1_NAM8_like"/>
    <property type="match status" value="1"/>
</dbReference>
<proteinExistence type="predicted"/>
<dbReference type="AlphaFoldDB" id="S8E704"/>
<evidence type="ECO:0000256" key="3">
    <source>
        <dbReference type="PROSITE-ProRule" id="PRU00176"/>
    </source>
</evidence>
<feature type="compositionally biased region" description="Low complexity" evidence="4">
    <location>
        <begin position="273"/>
        <end position="295"/>
    </location>
</feature>
<dbReference type="EMBL" id="KE504146">
    <property type="protein sequence ID" value="EPT00782.1"/>
    <property type="molecule type" value="Genomic_DNA"/>
</dbReference>
<accession>S8E704</accession>
<dbReference type="PANTHER" id="PTHR47640">
    <property type="entry name" value="TRNA SELENOCYSTEINE 1-ASSOCIATED PROTEIN 1-RELATED-RELATED"/>
    <property type="match status" value="1"/>
</dbReference>
<dbReference type="InParanoid" id="S8E704"/>
<evidence type="ECO:0000256" key="1">
    <source>
        <dbReference type="ARBA" id="ARBA00022737"/>
    </source>
</evidence>
<dbReference type="STRING" id="743788.S8E704"/>
<reference evidence="6 7" key="1">
    <citation type="journal article" date="2012" name="Science">
        <title>The Paleozoic origin of enzymatic lignin decomposition reconstructed from 31 fungal genomes.</title>
        <authorList>
            <person name="Floudas D."/>
            <person name="Binder M."/>
            <person name="Riley R."/>
            <person name="Barry K."/>
            <person name="Blanchette R.A."/>
            <person name="Henrissat B."/>
            <person name="Martinez A.T."/>
            <person name="Otillar R."/>
            <person name="Spatafora J.W."/>
            <person name="Yadav J.S."/>
            <person name="Aerts A."/>
            <person name="Benoit I."/>
            <person name="Boyd A."/>
            <person name="Carlson A."/>
            <person name="Copeland A."/>
            <person name="Coutinho P.M."/>
            <person name="de Vries R.P."/>
            <person name="Ferreira P."/>
            <person name="Findley K."/>
            <person name="Foster B."/>
            <person name="Gaskell J."/>
            <person name="Glotzer D."/>
            <person name="Gorecki P."/>
            <person name="Heitman J."/>
            <person name="Hesse C."/>
            <person name="Hori C."/>
            <person name="Igarashi K."/>
            <person name="Jurgens J.A."/>
            <person name="Kallen N."/>
            <person name="Kersten P."/>
            <person name="Kohler A."/>
            <person name="Kuees U."/>
            <person name="Kumar T.K.A."/>
            <person name="Kuo A."/>
            <person name="LaButti K."/>
            <person name="Larrondo L.F."/>
            <person name="Lindquist E."/>
            <person name="Ling A."/>
            <person name="Lombard V."/>
            <person name="Lucas S."/>
            <person name="Lundell T."/>
            <person name="Martin R."/>
            <person name="McLaughlin D.J."/>
            <person name="Morgenstern I."/>
            <person name="Morin E."/>
            <person name="Murat C."/>
            <person name="Nagy L.G."/>
            <person name="Nolan M."/>
            <person name="Ohm R.A."/>
            <person name="Patyshakuliyeva A."/>
            <person name="Rokas A."/>
            <person name="Ruiz-Duenas F.J."/>
            <person name="Sabat G."/>
            <person name="Salamov A."/>
            <person name="Samejima M."/>
            <person name="Schmutz J."/>
            <person name="Slot J.C."/>
            <person name="St John F."/>
            <person name="Stenlid J."/>
            <person name="Sun H."/>
            <person name="Sun S."/>
            <person name="Syed K."/>
            <person name="Tsang A."/>
            <person name="Wiebenga A."/>
            <person name="Young D."/>
            <person name="Pisabarro A."/>
            <person name="Eastwood D.C."/>
            <person name="Martin F."/>
            <person name="Cullen D."/>
            <person name="Grigoriev I.V."/>
            <person name="Hibbett D.S."/>
        </authorList>
    </citation>
    <scope>NUCLEOTIDE SEQUENCE</scope>
    <source>
        <strain evidence="7">FP-58527</strain>
    </source>
</reference>
<feature type="region of interest" description="Disordered" evidence="4">
    <location>
        <begin position="255"/>
        <end position="295"/>
    </location>
</feature>
<gene>
    <name evidence="6" type="ORF">FOMPIDRAFT_149417</name>
</gene>
<dbReference type="Gene3D" id="3.30.70.330">
    <property type="match status" value="3"/>
</dbReference>
<feature type="compositionally biased region" description="Polar residues" evidence="4">
    <location>
        <begin position="677"/>
        <end position="709"/>
    </location>
</feature>
<evidence type="ECO:0000259" key="5">
    <source>
        <dbReference type="PROSITE" id="PS50102"/>
    </source>
</evidence>
<dbReference type="OrthoDB" id="446113at2759"/>
<organism evidence="6 7">
    <name type="scientific">Fomitopsis schrenkii</name>
    <name type="common">Brown rot fungus</name>
    <dbReference type="NCBI Taxonomy" id="2126942"/>
    <lineage>
        <taxon>Eukaryota</taxon>
        <taxon>Fungi</taxon>
        <taxon>Dikarya</taxon>
        <taxon>Basidiomycota</taxon>
        <taxon>Agaricomycotina</taxon>
        <taxon>Agaricomycetes</taxon>
        <taxon>Polyporales</taxon>
        <taxon>Fomitopsis</taxon>
    </lineage>
</organism>
<feature type="compositionally biased region" description="Polar residues" evidence="4">
    <location>
        <begin position="597"/>
        <end position="622"/>
    </location>
</feature>
<sequence length="709" mass="75248">MDEEYAKQVCTLMGWDPVSIKVPRPAPDPITGQQANNPGYCFLTFPSQAHAASVLSQTSNSSGNPVVMPNSSKPFSLNWASSVPSASTPPSVPGQPVTLPSGQNPQYPKEYSIFVGDLAPEVSNSDLVAVFRNPVLGLRNDREPRFIRPFLSCKSAKIMLDPVTGVSRGYGFVRFTDEADQQRALIEMHGLYCLSRPMRISPATAKFKPAPNMAGLDFSQMPYPLAPSTAPSAPEQQGQVTIALPLPNAAQAKSVSAPLAGTTQKVSPGGGNVPNSSSNTSSLGSGASASSSSTLVSAPSEEAMKFVTGGGNTSVPSVSAAFAQPTSDQSMAQRFNIPEESWKHHAQARAILSNLIGPNGEQLTSSDPYNTTVFVGGLSPLISEDTLRTFFVPFGDIHYVKVPLGKHCGFVQFVKKPDAERAIEKMQGFPIGGSRIRLSWGRSQYKAAQAAAQAAQAAAFQAQYQAQTNQENGTTITAEQALQLLERFGINQFVANGGASSQGGGNEAQPALYPDSGSNRQALLNAFNPSIFGTRSAAGSAPTTATGFSPFSPDPNYMGEGMKNQESAPNAHQQSFANAHVSKGYTPWYPTHDEKSANGNGKISPTSTLQTIRPPSTSQRFTSLLGEHTSAPSPFQSTRASLRQEAPIGRPDPSRRGSQTQEQYGNQEHEHDAIQDLNGTLASLDLNNSPAMWMSGDNTHTHTLSSSSP</sequence>
<feature type="compositionally biased region" description="Polar residues" evidence="4">
    <location>
        <begin position="630"/>
        <end position="641"/>
    </location>
</feature>
<evidence type="ECO:0000313" key="6">
    <source>
        <dbReference type="EMBL" id="EPT00782.1"/>
    </source>
</evidence>
<protein>
    <recommendedName>
        <fullName evidence="5">RRM domain-containing protein</fullName>
    </recommendedName>
</protein>
<feature type="compositionally biased region" description="Low complexity" evidence="4">
    <location>
        <begin position="536"/>
        <end position="549"/>
    </location>
</feature>
<dbReference type="Pfam" id="PF00076">
    <property type="entry name" value="RRM_1"/>
    <property type="match status" value="2"/>
</dbReference>
<keyword evidence="2 3" id="KW-0694">RNA-binding</keyword>